<dbReference type="EMBL" id="DWYZ01000101">
    <property type="protein sequence ID" value="HJB28188.1"/>
    <property type="molecule type" value="Genomic_DNA"/>
</dbReference>
<accession>A0A9D2LT27</accession>
<organism evidence="1 2">
    <name type="scientific">Candidatus Blautia faecavium</name>
    <dbReference type="NCBI Taxonomy" id="2838487"/>
    <lineage>
        <taxon>Bacteria</taxon>
        <taxon>Bacillati</taxon>
        <taxon>Bacillota</taxon>
        <taxon>Clostridia</taxon>
        <taxon>Lachnospirales</taxon>
        <taxon>Lachnospiraceae</taxon>
        <taxon>Blautia</taxon>
    </lineage>
</organism>
<dbReference type="AlphaFoldDB" id="A0A9D2LT27"/>
<sequence>MWEIKVTFDSIEEDEIIIRGEEQDIPLWTALKYYNLFVGEAKGQAVYCRSMGHPYVDLEEKLRELTLTDERTREDVNIYGT</sequence>
<comment type="caution">
    <text evidence="1">The sequence shown here is derived from an EMBL/GenBank/DDBJ whole genome shotgun (WGS) entry which is preliminary data.</text>
</comment>
<gene>
    <name evidence="1" type="ORF">IAA06_05280</name>
</gene>
<proteinExistence type="predicted"/>
<reference evidence="1" key="1">
    <citation type="journal article" date="2021" name="PeerJ">
        <title>Extensive microbial diversity within the chicken gut microbiome revealed by metagenomics and culture.</title>
        <authorList>
            <person name="Gilroy R."/>
            <person name="Ravi A."/>
            <person name="Getino M."/>
            <person name="Pursley I."/>
            <person name="Horton D.L."/>
            <person name="Alikhan N.F."/>
            <person name="Baker D."/>
            <person name="Gharbi K."/>
            <person name="Hall N."/>
            <person name="Watson M."/>
            <person name="Adriaenssens E.M."/>
            <person name="Foster-Nyarko E."/>
            <person name="Jarju S."/>
            <person name="Secka A."/>
            <person name="Antonio M."/>
            <person name="Oren A."/>
            <person name="Chaudhuri R.R."/>
            <person name="La Ragione R."/>
            <person name="Hildebrand F."/>
            <person name="Pallen M.J."/>
        </authorList>
    </citation>
    <scope>NUCLEOTIDE SEQUENCE</scope>
    <source>
        <strain evidence="1">ChiSjej1B19-5720</strain>
    </source>
</reference>
<reference evidence="1" key="2">
    <citation type="submission" date="2021-04" db="EMBL/GenBank/DDBJ databases">
        <authorList>
            <person name="Gilroy R."/>
        </authorList>
    </citation>
    <scope>NUCLEOTIDE SEQUENCE</scope>
    <source>
        <strain evidence="1">ChiSjej1B19-5720</strain>
    </source>
</reference>
<name>A0A9D2LT27_9FIRM</name>
<dbReference type="Proteomes" id="UP000823842">
    <property type="component" value="Unassembled WGS sequence"/>
</dbReference>
<protein>
    <submittedName>
        <fullName evidence="1">Uncharacterized protein</fullName>
    </submittedName>
</protein>
<evidence type="ECO:0000313" key="2">
    <source>
        <dbReference type="Proteomes" id="UP000823842"/>
    </source>
</evidence>
<evidence type="ECO:0000313" key="1">
    <source>
        <dbReference type="EMBL" id="HJB28188.1"/>
    </source>
</evidence>